<comment type="caution">
    <text evidence="2">The sequence shown here is derived from an EMBL/GenBank/DDBJ whole genome shotgun (WGS) entry which is preliminary data.</text>
</comment>
<evidence type="ECO:0000256" key="1">
    <source>
        <dbReference type="SAM" id="MobiDB-lite"/>
    </source>
</evidence>
<feature type="non-terminal residue" evidence="2">
    <location>
        <position position="336"/>
    </location>
</feature>
<dbReference type="VEuPathDB" id="FungiDB:MPH_00335"/>
<dbReference type="AlphaFoldDB" id="K2T0D2"/>
<evidence type="ECO:0000313" key="2">
    <source>
        <dbReference type="EMBL" id="EKG22355.1"/>
    </source>
</evidence>
<dbReference type="HOGENOM" id="CLU_827826_0_0_1"/>
<organism evidence="2 3">
    <name type="scientific">Macrophomina phaseolina (strain MS6)</name>
    <name type="common">Charcoal rot fungus</name>
    <dbReference type="NCBI Taxonomy" id="1126212"/>
    <lineage>
        <taxon>Eukaryota</taxon>
        <taxon>Fungi</taxon>
        <taxon>Dikarya</taxon>
        <taxon>Ascomycota</taxon>
        <taxon>Pezizomycotina</taxon>
        <taxon>Dothideomycetes</taxon>
        <taxon>Dothideomycetes incertae sedis</taxon>
        <taxon>Botryosphaeriales</taxon>
        <taxon>Botryosphaeriaceae</taxon>
        <taxon>Macrophomina</taxon>
    </lineage>
</organism>
<name>K2T0D2_MACPH</name>
<dbReference type="OrthoDB" id="1577640at2759"/>
<dbReference type="Proteomes" id="UP000007129">
    <property type="component" value="Unassembled WGS sequence"/>
</dbReference>
<gene>
    <name evidence="2" type="ORF">MPH_00335</name>
</gene>
<proteinExistence type="predicted"/>
<accession>K2T0D2</accession>
<sequence length="336" mass="38644">MVESEDCSAESSGLRDTSRETKSWFSTLPSSVSKEQRERVVKEFANGIIEEFQSRKLKLSVSPISHDRAKRVFATKLKRYAKMVTEDTPQTAKLTRKRNAAKTIFWYSNNIVEEFVKMAFPTGIQEQRSEGEGFMRTQEIPPESYAETVNNWDNNPDNVLHTPLMEVPVKNGSILPYDETVLEEPGDDEDAYPLMEFEPEEDLQNAKLTSDDESIRQHLTARKEFRILKSGFESITRHYYGDTMKFIQTSILESFRISATTFHAEFTAKWDIQRFLKEYRIEAQDMGQVLTITGNCHDAQMTTIDHYLQQTWPKDSGILEKLKVAVSAVQSGQEKP</sequence>
<protein>
    <submittedName>
        <fullName evidence="2">Uncharacterized protein</fullName>
    </submittedName>
</protein>
<dbReference type="EMBL" id="AHHD01000014">
    <property type="protein sequence ID" value="EKG22355.1"/>
    <property type="molecule type" value="Genomic_DNA"/>
</dbReference>
<evidence type="ECO:0000313" key="3">
    <source>
        <dbReference type="Proteomes" id="UP000007129"/>
    </source>
</evidence>
<feature type="region of interest" description="Disordered" evidence="1">
    <location>
        <begin position="1"/>
        <end position="27"/>
    </location>
</feature>
<reference evidence="2 3" key="1">
    <citation type="journal article" date="2012" name="BMC Genomics">
        <title>Tools to kill: Genome of one of the most destructive plant pathogenic fungi Macrophomina phaseolina.</title>
        <authorList>
            <person name="Islam M.S."/>
            <person name="Haque M.S."/>
            <person name="Islam M.M."/>
            <person name="Emdad E.M."/>
            <person name="Halim A."/>
            <person name="Hossen Q.M.M."/>
            <person name="Hossain M.Z."/>
            <person name="Ahmed B."/>
            <person name="Rahim S."/>
            <person name="Rahman M.S."/>
            <person name="Alam M.M."/>
            <person name="Hou S."/>
            <person name="Wan X."/>
            <person name="Saito J.A."/>
            <person name="Alam M."/>
        </authorList>
    </citation>
    <scope>NUCLEOTIDE SEQUENCE [LARGE SCALE GENOMIC DNA]</scope>
    <source>
        <strain evidence="2 3">MS6</strain>
    </source>
</reference>
<dbReference type="InParanoid" id="K2T0D2"/>